<dbReference type="AlphaFoldDB" id="A0A8H5I2B4"/>
<dbReference type="PROSITE" id="PS51914">
    <property type="entry name" value="MRH"/>
    <property type="match status" value="1"/>
</dbReference>
<evidence type="ECO:0000313" key="6">
    <source>
        <dbReference type="EMBL" id="KAF5393852.1"/>
    </source>
</evidence>
<keyword evidence="1" id="KW-0732">Signal</keyword>
<feature type="domain" description="MRH" evidence="5">
    <location>
        <begin position="399"/>
        <end position="506"/>
    </location>
</feature>
<dbReference type="InterPro" id="IPR036607">
    <property type="entry name" value="PRKCSH"/>
</dbReference>
<comment type="caution">
    <text evidence="6">The sequence shown here is derived from an EMBL/GenBank/DDBJ whole genome shotgun (WGS) entry which is preliminary data.</text>
</comment>
<dbReference type="GO" id="GO:0017177">
    <property type="term" value="C:glucosidase II complex"/>
    <property type="evidence" value="ECO:0007669"/>
    <property type="project" value="TreeGrafter"/>
</dbReference>
<evidence type="ECO:0000256" key="2">
    <source>
        <dbReference type="ARBA" id="ARBA00023157"/>
    </source>
</evidence>
<dbReference type="SUPFAM" id="SSF50911">
    <property type="entry name" value="Mannose 6-phosphate receptor domain"/>
    <property type="match status" value="1"/>
</dbReference>
<dbReference type="EMBL" id="JAACJN010000001">
    <property type="protein sequence ID" value="KAF5393852.1"/>
    <property type="molecule type" value="Genomic_DNA"/>
</dbReference>
<feature type="region of interest" description="Disordered" evidence="4">
    <location>
        <begin position="237"/>
        <end position="269"/>
    </location>
</feature>
<reference evidence="6 7" key="1">
    <citation type="journal article" date="2020" name="ISME J.">
        <title>Uncovering the hidden diversity of litter-decomposition mechanisms in mushroom-forming fungi.</title>
        <authorList>
            <person name="Floudas D."/>
            <person name="Bentzer J."/>
            <person name="Ahren D."/>
            <person name="Johansson T."/>
            <person name="Persson P."/>
            <person name="Tunlid A."/>
        </authorList>
    </citation>
    <scope>NUCLEOTIDE SEQUENCE [LARGE SCALE GENOMIC DNA]</scope>
    <source>
        <strain evidence="6 7">CBS 406.79</strain>
    </source>
</reference>
<accession>A0A8H5I2B4</accession>
<keyword evidence="3" id="KW-0175">Coiled coil</keyword>
<evidence type="ECO:0000256" key="4">
    <source>
        <dbReference type="SAM" id="MobiDB-lite"/>
    </source>
</evidence>
<dbReference type="Pfam" id="PF13015">
    <property type="entry name" value="PRKCSH_1"/>
    <property type="match status" value="1"/>
</dbReference>
<keyword evidence="2" id="KW-1015">Disulfide bond</keyword>
<organism evidence="6 7">
    <name type="scientific">Collybiopsis confluens</name>
    <dbReference type="NCBI Taxonomy" id="2823264"/>
    <lineage>
        <taxon>Eukaryota</taxon>
        <taxon>Fungi</taxon>
        <taxon>Dikarya</taxon>
        <taxon>Basidiomycota</taxon>
        <taxon>Agaricomycotina</taxon>
        <taxon>Agaricomycetes</taxon>
        <taxon>Agaricomycetidae</taxon>
        <taxon>Agaricales</taxon>
        <taxon>Marasmiineae</taxon>
        <taxon>Omphalotaceae</taxon>
        <taxon>Collybiopsis</taxon>
    </lineage>
</organism>
<evidence type="ECO:0000256" key="1">
    <source>
        <dbReference type="ARBA" id="ARBA00022729"/>
    </source>
</evidence>
<evidence type="ECO:0000256" key="3">
    <source>
        <dbReference type="SAM" id="Coils"/>
    </source>
</evidence>
<sequence length="526" mass="58315">MTPMEATNQGIKVVKEPALVQTSHSIARMLDTLALTSRVQGSEMGSVVGQAFQTREVVIQLLAESNCCDGSDERPGVCPNVCKEVGDVYKKKVEEENKIRKTVDLVGQGSKIRSTYIAFAHKEKKRLEGVIETTTAEIAVQEKEVARLRDIAERAESLSAAALELKQQSPLYTSLITHSNALRSLQSEHKKHLEREKQLSNILDALRTGYNPNYQDMAVLEAVRGWEELAGLPHINDVGKDSVSDEEAGVNEDSENASEVASDTEDVDEDTWTAEELEKNLDGLLSTDYISLLLEHDEYVQSPPEGTVLFDIASYLPDSLVPQYEELKETLLSWLTTFGVIKGEAPSSTESSRSRQALTEAESHLNKLVKEKETAENDFKEIFNVHGYGYEGEWKKLDNTCLKTEVGDYTYEVCLFGEAKQIPNKGGSTFSLGKFASWNPSPDVKPGDEEYYKKQIYNRGARCWNGPERNVVLLLTCGTENVLNSVVELEKCEYQLTGTTPALCKPLDGNGNGKGKINGKDTKDEL</sequence>
<proteinExistence type="predicted"/>
<dbReference type="PANTHER" id="PTHR12630">
    <property type="entry name" value="N-LINKED OLIGOSACCHARIDE PROCESSING"/>
    <property type="match status" value="1"/>
</dbReference>
<dbReference type="InterPro" id="IPR039794">
    <property type="entry name" value="Gtb1-like"/>
</dbReference>
<keyword evidence="7" id="KW-1185">Reference proteome</keyword>
<dbReference type="InterPro" id="IPR044865">
    <property type="entry name" value="MRH_dom"/>
</dbReference>
<dbReference type="PANTHER" id="PTHR12630:SF1">
    <property type="entry name" value="GLUCOSIDASE 2 SUBUNIT BETA"/>
    <property type="match status" value="1"/>
</dbReference>
<dbReference type="InterPro" id="IPR009011">
    <property type="entry name" value="Man6P_isomerase_rcpt-bd_dom_sf"/>
</dbReference>
<dbReference type="OrthoDB" id="28322at2759"/>
<dbReference type="Proteomes" id="UP000518752">
    <property type="component" value="Unassembled WGS sequence"/>
</dbReference>
<dbReference type="Gene3D" id="2.70.130.10">
    <property type="entry name" value="Mannose-6-phosphate receptor binding domain"/>
    <property type="match status" value="1"/>
</dbReference>
<feature type="coiled-coil region" evidence="3">
    <location>
        <begin position="124"/>
        <end position="168"/>
    </location>
</feature>
<protein>
    <recommendedName>
        <fullName evidence="5">MRH domain-containing protein</fullName>
    </recommendedName>
</protein>
<dbReference type="GO" id="GO:0006491">
    <property type="term" value="P:N-glycan processing"/>
    <property type="evidence" value="ECO:0007669"/>
    <property type="project" value="TreeGrafter"/>
</dbReference>
<name>A0A8H5I2B4_9AGAR</name>
<evidence type="ECO:0000313" key="7">
    <source>
        <dbReference type="Proteomes" id="UP000518752"/>
    </source>
</evidence>
<feature type="compositionally biased region" description="Acidic residues" evidence="4">
    <location>
        <begin position="244"/>
        <end position="269"/>
    </location>
</feature>
<gene>
    <name evidence="6" type="ORF">D9757_000413</name>
</gene>
<evidence type="ECO:0000259" key="5">
    <source>
        <dbReference type="PROSITE" id="PS51914"/>
    </source>
</evidence>